<dbReference type="InterPro" id="IPR027417">
    <property type="entry name" value="P-loop_NTPase"/>
</dbReference>
<dbReference type="GO" id="GO:0004518">
    <property type="term" value="F:nuclease activity"/>
    <property type="evidence" value="ECO:0007669"/>
    <property type="project" value="UniProtKB-KW"/>
</dbReference>
<dbReference type="InterPro" id="IPR014883">
    <property type="entry name" value="VRR_NUC"/>
</dbReference>
<dbReference type="SUPFAM" id="SSF56747">
    <property type="entry name" value="Prim-pol domain"/>
    <property type="match status" value="1"/>
</dbReference>
<proteinExistence type="predicted"/>
<evidence type="ECO:0000256" key="2">
    <source>
        <dbReference type="ARBA" id="ARBA00022722"/>
    </source>
</evidence>
<dbReference type="Proteomes" id="UP000664859">
    <property type="component" value="Unassembled WGS sequence"/>
</dbReference>
<accession>A0A835YXK9</accession>
<sequence>MLDHALDYASSGWPVFPCDPATKAPLVSRGLYSATTDEPCIRRWWNHWPNAMIGLPTGSPTGVWVLDVDVKDDGPAQLAALLDVHGALPDTFTGGYVVAAHSARDDGTFYDRVGHAEPAPAPQWLLDLVVKRQAAAPVAVPANDNSAYVEAAIAGEISALVSTRAGRNNALNDASFALGTLVGAGVLSRGEAEARLYGAAVANGYVSKDGEHSARATISSGLDSGESNPRQIPERESQPEEDLSQWLPPAHLSAARQVTKQPVSPIVATPFSWIDPQMLPRRDFVYGTHLIRKYVSVTVSPGGLGKTSLTIAEALAMVTGKQLLGTKPSRPLKVWLFNAEDPRDEMERRIMAAAMHYRLKPKDMRGLFLDSGREQDLVVAFDDKRGVKVAHPVVEAVKDQIRRNEIDVMIVDPFVSTHGVSENDNGAIDKVAKLWAKIADETNCAIELVHHVRKSEGRDVTVEDARGAVSLLAAARSARVLNRMTPEQASEAGVPVGERFGYFSVSHGKANLAPMSSHLEWRHLVSVPLGNGQGFGAPQDFAGVVAEWQWPGSEEVVATITPEQIQHIQTLVDNSDYKEGNRAKNWAGHAVALAMSIDADEPDNRKRLAGILKALILEGHLVKSKQHDPIRREVVDLAAQVRRLRNMPEHGRQFLIAGDQNAARRGPRAAVEAQATGMTPGEPDLRVYLAGGRLGLIENKTLKGRLSPEQKARHAALTALGHVVVVVKAATEAEAADQAEALATNLLHHTTEGKDMSETEDGAHYLIMKRGLYERPNHQGYTGNSMTARTLADQLSALIAKRNRPDHPPEPIVSNFVTDPVIVAIEPEVRATMFTEQNLRVTPSVEQIRREMHGPVDRNKDGQVIAIGRLKFSDGTQTEKAFTIGPDGDVVQYDRRMPTGAMLGTEERLTDSSGGGNAPAKVLVSNIALAEAMGVIHKPYVPGGRKRRGKSYKASESQAMLSEAIANTAVMPTVTICPPGLANGTQQASDCFIGMKIGSTGKGGLIQWVDLYTAGREHDDWVAAEQAIEPKDRAALDAAMTARTFADIGVAVGQSENYAKYRGGGKRALVAANDNFLAAMSKRRA</sequence>
<dbReference type="CDD" id="cd04859">
    <property type="entry name" value="Prim_Pol"/>
    <property type="match status" value="1"/>
</dbReference>
<evidence type="ECO:0000256" key="1">
    <source>
        <dbReference type="ARBA" id="ARBA00001946"/>
    </source>
</evidence>
<dbReference type="InterPro" id="IPR011856">
    <property type="entry name" value="tRNA_endonuc-like_dom_sf"/>
</dbReference>
<dbReference type="Gene3D" id="3.40.1350.10">
    <property type="match status" value="1"/>
</dbReference>
<gene>
    <name evidence="7" type="ORF">JKP88DRAFT_290450</name>
</gene>
<evidence type="ECO:0000256" key="3">
    <source>
        <dbReference type="ARBA" id="ARBA00022801"/>
    </source>
</evidence>
<comment type="caution">
    <text evidence="7">The sequence shown here is derived from an EMBL/GenBank/DDBJ whole genome shotgun (WGS) entry which is preliminary data.</text>
</comment>
<dbReference type="Gene3D" id="3.40.50.300">
    <property type="entry name" value="P-loop containing nucleotide triphosphate hydrolases"/>
    <property type="match status" value="1"/>
</dbReference>
<keyword evidence="2" id="KW-0540">Nuclease</keyword>
<keyword evidence="8" id="KW-1185">Reference proteome</keyword>
<feature type="compositionally biased region" description="Polar residues" evidence="4">
    <location>
        <begin position="216"/>
        <end position="230"/>
    </location>
</feature>
<feature type="region of interest" description="Disordered" evidence="4">
    <location>
        <begin position="212"/>
        <end position="243"/>
    </location>
</feature>
<organism evidence="7 8">
    <name type="scientific">Tribonema minus</name>
    <dbReference type="NCBI Taxonomy" id="303371"/>
    <lineage>
        <taxon>Eukaryota</taxon>
        <taxon>Sar</taxon>
        <taxon>Stramenopiles</taxon>
        <taxon>Ochrophyta</taxon>
        <taxon>PX clade</taxon>
        <taxon>Xanthophyceae</taxon>
        <taxon>Tribonematales</taxon>
        <taxon>Tribonemataceae</taxon>
        <taxon>Tribonema</taxon>
    </lineage>
</organism>
<dbReference type="InterPro" id="IPR015330">
    <property type="entry name" value="DNA_primase/pol_bifunc_N"/>
</dbReference>
<dbReference type="SMART" id="SM00990">
    <property type="entry name" value="VRR_NUC"/>
    <property type="match status" value="1"/>
</dbReference>
<evidence type="ECO:0000313" key="8">
    <source>
        <dbReference type="Proteomes" id="UP000664859"/>
    </source>
</evidence>
<evidence type="ECO:0000256" key="4">
    <source>
        <dbReference type="SAM" id="MobiDB-lite"/>
    </source>
</evidence>
<dbReference type="AlphaFoldDB" id="A0A835YXK9"/>
<dbReference type="GO" id="GO:0003676">
    <property type="term" value="F:nucleic acid binding"/>
    <property type="evidence" value="ECO:0007669"/>
    <property type="project" value="InterPro"/>
</dbReference>
<dbReference type="Pfam" id="PF13481">
    <property type="entry name" value="AAA_25"/>
    <property type="match status" value="1"/>
</dbReference>
<name>A0A835YXK9_9STRA</name>
<reference evidence="7" key="1">
    <citation type="submission" date="2021-02" db="EMBL/GenBank/DDBJ databases">
        <title>First Annotated Genome of the Yellow-green Alga Tribonema minus.</title>
        <authorList>
            <person name="Mahan K.M."/>
        </authorList>
    </citation>
    <scope>NUCLEOTIDE SEQUENCE</scope>
    <source>
        <strain evidence="7">UTEX B ZZ1240</strain>
    </source>
</reference>
<feature type="domain" description="VRR-NUC" evidence="6">
    <location>
        <begin position="647"/>
        <end position="731"/>
    </location>
</feature>
<evidence type="ECO:0000259" key="5">
    <source>
        <dbReference type="SMART" id="SM00943"/>
    </source>
</evidence>
<evidence type="ECO:0000259" key="6">
    <source>
        <dbReference type="SMART" id="SM00990"/>
    </source>
</evidence>
<dbReference type="SMART" id="SM00943">
    <property type="entry name" value="Prim-Pol"/>
    <property type="match status" value="1"/>
</dbReference>
<comment type="cofactor">
    <cofactor evidence="1">
        <name>Mg(2+)</name>
        <dbReference type="ChEBI" id="CHEBI:18420"/>
    </cofactor>
</comment>
<evidence type="ECO:0000313" key="7">
    <source>
        <dbReference type="EMBL" id="KAG5183301.1"/>
    </source>
</evidence>
<dbReference type="GO" id="GO:0016788">
    <property type="term" value="F:hydrolase activity, acting on ester bonds"/>
    <property type="evidence" value="ECO:0007669"/>
    <property type="project" value="InterPro"/>
</dbReference>
<keyword evidence="3" id="KW-0378">Hydrolase</keyword>
<dbReference type="SUPFAM" id="SSF52540">
    <property type="entry name" value="P-loop containing nucleoside triphosphate hydrolases"/>
    <property type="match status" value="1"/>
</dbReference>
<feature type="domain" description="DNA primase/polymerase bifunctional N-terminal" evidence="5">
    <location>
        <begin position="5"/>
        <end position="125"/>
    </location>
</feature>
<protein>
    <submittedName>
        <fullName evidence="7">AAA domain-containing protein</fullName>
    </submittedName>
</protein>
<dbReference type="Pfam" id="PF09250">
    <property type="entry name" value="Prim-Pol"/>
    <property type="match status" value="1"/>
</dbReference>
<dbReference type="EMBL" id="JAFCMP010000221">
    <property type="protein sequence ID" value="KAG5183301.1"/>
    <property type="molecule type" value="Genomic_DNA"/>
</dbReference>